<evidence type="ECO:0000313" key="1">
    <source>
        <dbReference type="EMBL" id="OCH89833.1"/>
    </source>
</evidence>
<dbReference type="OrthoDB" id="2783063at2759"/>
<sequence length="77" mass="8575">AWDKLCERYEGRGKQTIAYLIGELFRGTLSDESPLEPQLNAMRHKARILASIGQPLDDFLVAVAIVISLPASYSTLR</sequence>
<name>A0A8E2DNH0_9APHY</name>
<feature type="non-terminal residue" evidence="1">
    <location>
        <position position="77"/>
    </location>
</feature>
<reference evidence="1 2" key="1">
    <citation type="submission" date="2016-07" db="EMBL/GenBank/DDBJ databases">
        <title>Draft genome of the white-rot fungus Obba rivulosa 3A-2.</title>
        <authorList>
            <consortium name="DOE Joint Genome Institute"/>
            <person name="Miettinen O."/>
            <person name="Riley R."/>
            <person name="Acob R."/>
            <person name="Barry K."/>
            <person name="Cullen D."/>
            <person name="De Vries R."/>
            <person name="Hainaut M."/>
            <person name="Hatakka A."/>
            <person name="Henrissat B."/>
            <person name="Hilden K."/>
            <person name="Kuo R."/>
            <person name="Labutti K."/>
            <person name="Lipzen A."/>
            <person name="Makela M.R."/>
            <person name="Sandor L."/>
            <person name="Spatafora J.W."/>
            <person name="Grigoriev I.V."/>
            <person name="Hibbett D.S."/>
        </authorList>
    </citation>
    <scope>NUCLEOTIDE SEQUENCE [LARGE SCALE GENOMIC DNA]</scope>
    <source>
        <strain evidence="1 2">3A-2</strain>
    </source>
</reference>
<gene>
    <name evidence="1" type="ORF">OBBRIDRAFT_695955</name>
</gene>
<dbReference type="AlphaFoldDB" id="A0A8E2DNH0"/>
<protein>
    <submittedName>
        <fullName evidence="1">Uncharacterized protein</fullName>
    </submittedName>
</protein>
<keyword evidence="2" id="KW-1185">Reference proteome</keyword>
<dbReference type="Proteomes" id="UP000250043">
    <property type="component" value="Unassembled WGS sequence"/>
</dbReference>
<feature type="non-terminal residue" evidence="1">
    <location>
        <position position="1"/>
    </location>
</feature>
<organism evidence="1 2">
    <name type="scientific">Obba rivulosa</name>
    <dbReference type="NCBI Taxonomy" id="1052685"/>
    <lineage>
        <taxon>Eukaryota</taxon>
        <taxon>Fungi</taxon>
        <taxon>Dikarya</taxon>
        <taxon>Basidiomycota</taxon>
        <taxon>Agaricomycotina</taxon>
        <taxon>Agaricomycetes</taxon>
        <taxon>Polyporales</taxon>
        <taxon>Gelatoporiaceae</taxon>
        <taxon>Obba</taxon>
    </lineage>
</organism>
<accession>A0A8E2DNH0</accession>
<evidence type="ECO:0000313" key="2">
    <source>
        <dbReference type="Proteomes" id="UP000250043"/>
    </source>
</evidence>
<dbReference type="EMBL" id="KV722418">
    <property type="protein sequence ID" value="OCH89833.1"/>
    <property type="molecule type" value="Genomic_DNA"/>
</dbReference>
<dbReference type="Pfam" id="PF14223">
    <property type="entry name" value="Retrotran_gag_2"/>
    <property type="match status" value="1"/>
</dbReference>
<proteinExistence type="predicted"/>